<reference evidence="1" key="1">
    <citation type="submission" date="2019-03" db="EMBL/GenBank/DDBJ databases">
        <title>Largest Complete Mitochondrial Genome of a Gymnosperm, Sitka Spruce (Picea sitchensis), Indicates Complex Physical Structure.</title>
        <authorList>
            <person name="Jackman S.D."/>
            <person name="Coombe L."/>
            <person name="Warren R."/>
            <person name="Kirk H."/>
            <person name="Trinh E."/>
            <person name="McLeod T."/>
            <person name="Pleasance S."/>
            <person name="Pandoh P."/>
            <person name="Zhao Y."/>
            <person name="Coope R."/>
            <person name="Bousquet J."/>
            <person name="Bohlmann J.C."/>
            <person name="Jones S.J.M."/>
            <person name="Birol I."/>
        </authorList>
    </citation>
    <scope>NUCLEOTIDE SEQUENCE</scope>
    <source>
        <strain evidence="1">Q903</strain>
    </source>
</reference>
<keyword evidence="1" id="KW-0496">Mitochondrion</keyword>
<evidence type="ECO:0000313" key="1">
    <source>
        <dbReference type="EMBL" id="QHR90076.1"/>
    </source>
</evidence>
<name>A0A6B9XVS2_PICSI</name>
<proteinExistence type="predicted"/>
<gene>
    <name evidence="1" type="primary">orf04122</name>
    <name evidence="1" type="ORF">Q903MT_gene4099</name>
</gene>
<sequence length="47" mass="5602">MMGMALDLDMLHLKRLDLELELSMELLLRLYLDQGLELLKDLLLMVW</sequence>
<dbReference type="EMBL" id="MK697699">
    <property type="protein sequence ID" value="QHR90076.1"/>
    <property type="molecule type" value="Genomic_DNA"/>
</dbReference>
<organism evidence="1">
    <name type="scientific">Picea sitchensis</name>
    <name type="common">Sitka spruce</name>
    <name type="synonym">Pinus sitchensis</name>
    <dbReference type="NCBI Taxonomy" id="3332"/>
    <lineage>
        <taxon>Eukaryota</taxon>
        <taxon>Viridiplantae</taxon>
        <taxon>Streptophyta</taxon>
        <taxon>Embryophyta</taxon>
        <taxon>Tracheophyta</taxon>
        <taxon>Spermatophyta</taxon>
        <taxon>Pinopsida</taxon>
        <taxon>Pinidae</taxon>
        <taxon>Conifers I</taxon>
        <taxon>Pinales</taxon>
        <taxon>Pinaceae</taxon>
        <taxon>Picea</taxon>
    </lineage>
</organism>
<protein>
    <submittedName>
        <fullName evidence="1">Uncharacterized protein</fullName>
    </submittedName>
</protein>
<geneLocation type="mitochondrion" evidence="1"/>
<dbReference type="AlphaFoldDB" id="A0A6B9XVS2"/>
<accession>A0A6B9XVS2</accession>